<evidence type="ECO:0000313" key="1">
    <source>
        <dbReference type="EMBL" id="MBD2861591.1"/>
    </source>
</evidence>
<dbReference type="EMBL" id="JACXJA010000006">
    <property type="protein sequence ID" value="MBD2861591.1"/>
    <property type="molecule type" value="Genomic_DNA"/>
</dbReference>
<sequence length="123" mass="13146">MSAVNKFFYIDSGVVYKMEVFAQSAIGGEKQVAFTSTGPNAATVGVPVDIEVEWQKFDQSTADYVTDTARADVINVFDGTAAHALTPVEGKATLDFTPTEPGEVTFTIIGTMQTLKVTVTEAE</sequence>
<dbReference type="AlphaFoldDB" id="A0A927C8B2"/>
<dbReference type="Proteomes" id="UP000639396">
    <property type="component" value="Unassembled WGS sequence"/>
</dbReference>
<name>A0A927C8B2_9BACL</name>
<gene>
    <name evidence="1" type="ORF">IDH45_06245</name>
</gene>
<reference evidence="1" key="1">
    <citation type="submission" date="2020-09" db="EMBL/GenBank/DDBJ databases">
        <title>A novel bacterium of genus Paenibacillus, isolated from South China Sea.</title>
        <authorList>
            <person name="Huang H."/>
            <person name="Mo K."/>
            <person name="Hu Y."/>
        </authorList>
    </citation>
    <scope>NUCLEOTIDE SEQUENCE</scope>
    <source>
        <strain evidence="1">IB182363</strain>
    </source>
</reference>
<accession>A0A927C8B2</accession>
<proteinExistence type="predicted"/>
<protein>
    <submittedName>
        <fullName evidence="1">Uncharacterized protein</fullName>
    </submittedName>
</protein>
<dbReference type="RefSeq" id="WP_190925730.1">
    <property type="nucleotide sequence ID" value="NZ_JACXJA010000006.1"/>
</dbReference>
<organism evidence="1 2">
    <name type="scientific">Paenibacillus oceani</name>
    <dbReference type="NCBI Taxonomy" id="2772510"/>
    <lineage>
        <taxon>Bacteria</taxon>
        <taxon>Bacillati</taxon>
        <taxon>Bacillota</taxon>
        <taxon>Bacilli</taxon>
        <taxon>Bacillales</taxon>
        <taxon>Paenibacillaceae</taxon>
        <taxon>Paenibacillus</taxon>
    </lineage>
</organism>
<keyword evidence="2" id="KW-1185">Reference proteome</keyword>
<evidence type="ECO:0000313" key="2">
    <source>
        <dbReference type="Proteomes" id="UP000639396"/>
    </source>
</evidence>
<comment type="caution">
    <text evidence="1">The sequence shown here is derived from an EMBL/GenBank/DDBJ whole genome shotgun (WGS) entry which is preliminary data.</text>
</comment>